<comment type="subunit">
    <text evidence="10">Interacts with CHC1 in a Ran-stimulated manner. Interacts with XPO1. Interacts (via its C-terminal R domain) with SMAD2 (dephosphorylated form via its MH1 and MH2 domains); the interaction results in the nuclear export of SMAD2 and termination of the TGF-beta signaling. Interacts (via its C-terminal R domain) with SMAD3 (dephosphorylated form via its MH1 domain); the interaction results in the nuclear export of SMAD3 and termination of the TGF-beta signaling.</text>
</comment>
<dbReference type="GO" id="GO:0006611">
    <property type="term" value="P:protein export from nucleus"/>
    <property type="evidence" value="ECO:0000318"/>
    <property type="project" value="GO_Central"/>
</dbReference>
<dbReference type="AlphaFoldDB" id="A0A1L8HNE0"/>
<comment type="subcellular location">
    <subcellularLocation>
        <location evidence="2">Cytoplasm</location>
    </subcellularLocation>
    <subcellularLocation>
        <location evidence="1">Nucleus</location>
    </subcellularLocation>
</comment>
<proteinExistence type="predicted"/>
<feature type="region of interest" description="Disordered" evidence="12">
    <location>
        <begin position="284"/>
        <end position="319"/>
    </location>
</feature>
<dbReference type="OMA" id="SHTEKCD"/>
<dbReference type="OrthoDB" id="185618at2759"/>
<dbReference type="KEGG" id="xla:108706862"/>
<evidence type="ECO:0000256" key="4">
    <source>
        <dbReference type="ARBA" id="ARBA00022490"/>
    </source>
</evidence>
<dbReference type="Bgee" id="108706862">
    <property type="expression patterns" value="Expressed in blastula and 19 other cell types or tissues"/>
</dbReference>
<evidence type="ECO:0000259" key="13">
    <source>
        <dbReference type="PROSITE" id="PS50196"/>
    </source>
</evidence>
<feature type="compositionally biased region" description="Basic and acidic residues" evidence="12">
    <location>
        <begin position="20"/>
        <end position="29"/>
    </location>
</feature>
<dbReference type="PANTHER" id="PTHR23138">
    <property type="entry name" value="RAN BINDING PROTEIN"/>
    <property type="match status" value="1"/>
</dbReference>
<feature type="region of interest" description="Disordered" evidence="12">
    <location>
        <begin position="1"/>
        <end position="213"/>
    </location>
</feature>
<dbReference type="SUPFAM" id="SSF50729">
    <property type="entry name" value="PH domain-like"/>
    <property type="match status" value="1"/>
</dbReference>
<reference evidence="15" key="1">
    <citation type="submission" date="2025-08" db="UniProtKB">
        <authorList>
            <consortium name="RefSeq"/>
        </authorList>
    </citation>
    <scope>IDENTIFICATION</scope>
    <source>
        <strain evidence="15">J_2021</strain>
        <tissue evidence="15">Erythrocytes</tissue>
    </source>
</reference>
<comment type="function">
    <text evidence="9">Acts as a cofactor for XPO1/CRM1-mediated nuclear export, perhaps as export complex scaffolding protein. Bound to XPO1/CRM1, stabilizes the XPO1/CRM1-cargo interaction. In the absence of Ran-bound GTP prevents binding of XPO1/CRM1 to the nuclear pore complex. Binds to CHC1/RCC1 and increases the guanine nucleotide exchange activity of CHC1/RCC1. Recruits XPO1/CRM1 to CHC1/RCC1 in a Ran-dependent manner. Negative regulator of TGF-beta signaling through interaction with the R-SMAD proteins, SMAD2 and SMAD3, and mediating their nuclear export.</text>
</comment>
<dbReference type="PROSITE" id="PS50196">
    <property type="entry name" value="RANBD1"/>
    <property type="match status" value="1"/>
</dbReference>
<feature type="domain" description="RanBD1" evidence="13">
    <location>
        <begin position="340"/>
        <end position="421"/>
    </location>
</feature>
<evidence type="ECO:0000313" key="16">
    <source>
        <dbReference type="Xenbase" id="XB-GENE-17333206"/>
    </source>
</evidence>
<accession>A0A1L8HNE0</accession>
<feature type="compositionally biased region" description="Polar residues" evidence="12">
    <location>
        <begin position="310"/>
        <end position="319"/>
    </location>
</feature>
<keyword evidence="6" id="KW-0653">Protein transport</keyword>
<dbReference type="GO" id="GO:0005737">
    <property type="term" value="C:cytoplasm"/>
    <property type="evidence" value="ECO:0007669"/>
    <property type="project" value="UniProtKB-SubCell"/>
</dbReference>
<dbReference type="Pfam" id="PF00638">
    <property type="entry name" value="Ran_BP1"/>
    <property type="match status" value="1"/>
</dbReference>
<keyword evidence="8" id="KW-0539">Nucleus</keyword>
<organism evidence="14 15">
    <name type="scientific">Xenopus laevis</name>
    <name type="common">African clawed frog</name>
    <dbReference type="NCBI Taxonomy" id="8355"/>
    <lineage>
        <taxon>Eukaryota</taxon>
        <taxon>Metazoa</taxon>
        <taxon>Chordata</taxon>
        <taxon>Craniata</taxon>
        <taxon>Vertebrata</taxon>
        <taxon>Euteleostomi</taxon>
        <taxon>Amphibia</taxon>
        <taxon>Batrachia</taxon>
        <taxon>Anura</taxon>
        <taxon>Pipoidea</taxon>
        <taxon>Pipidae</taxon>
        <taxon>Xenopodinae</taxon>
        <taxon>Xenopus</taxon>
        <taxon>Xenopus</taxon>
    </lineage>
</organism>
<evidence type="ECO:0000313" key="15">
    <source>
        <dbReference type="RefSeq" id="XP_018099118.1"/>
    </source>
</evidence>
<gene>
    <name evidence="15 16" type="primary">ranbp3.S</name>
</gene>
<dbReference type="GeneID" id="108706862"/>
<evidence type="ECO:0000256" key="3">
    <source>
        <dbReference type="ARBA" id="ARBA00022448"/>
    </source>
</evidence>
<dbReference type="PaxDb" id="8355-A0A1L8HNE0"/>
<evidence type="ECO:0000256" key="9">
    <source>
        <dbReference type="ARBA" id="ARBA00058720"/>
    </source>
</evidence>
<dbReference type="Gene3D" id="2.30.29.30">
    <property type="entry name" value="Pleckstrin-homology domain (PH domain)/Phosphotyrosine-binding domain (PTB)"/>
    <property type="match status" value="1"/>
</dbReference>
<dbReference type="PANTHER" id="PTHR23138:SF91">
    <property type="entry name" value="RAN-BINDING PROTEIN 3"/>
    <property type="match status" value="1"/>
</dbReference>
<keyword evidence="5" id="KW-0597">Phosphoprotein</keyword>
<feature type="compositionally biased region" description="Polar residues" evidence="12">
    <location>
        <begin position="67"/>
        <end position="87"/>
    </location>
</feature>
<dbReference type="InterPro" id="IPR011993">
    <property type="entry name" value="PH-like_dom_sf"/>
</dbReference>
<dbReference type="CDD" id="cd13180">
    <property type="entry name" value="RanBD_RanBP3"/>
    <property type="match status" value="1"/>
</dbReference>
<sequence>MADLANEEKPAIAPPVFVFQKDKGQKRAADGSSPEQEDSDREDSSYCPPVKRERTSSFSQFPPSQSVTKNNVFMPSSFCQPSTGNSDSEPEEKSSGFRLKPPTLIHGQAPSAGLPSQKPKEQQRSVLRPAVLQAPQQKTFSTPGFSSGTNGISLSSESSDSCPDLSAGDPSIHQINSDADRKDSNAETESCIVKDIIEDSEQDEHKKQQSFVFGQNLRDRVNLGMQSKDSPDNEKVGSQGVDAPAQTNYFLQYISSSLENSTHKTEAASSKFIFGQNMIERVLSPPKAEPGSESNKENSVVESGSESSSMENTPEKTNNISESLAESAAAYTKATAKKCLLEKVEVITGEEAESNVLQIQCKLFVFDKLSQSWVERGRGLLRLNDMTSTEDGLLQSRLVMRTQGCLRLILNTKLWAQMQIDKASEKSIRITAMDAEDQGVKVFLISASSKDTGQLFAALHHRILALRSHVEQEAEIKCPEPVREVAQSNEEDSDDDVLTPSGANVGAPGDEGDKLPASST</sequence>
<keyword evidence="7" id="KW-0007">Acetylation</keyword>
<evidence type="ECO:0000256" key="6">
    <source>
        <dbReference type="ARBA" id="ARBA00022927"/>
    </source>
</evidence>
<feature type="compositionally biased region" description="Low complexity" evidence="12">
    <location>
        <begin position="291"/>
        <end position="309"/>
    </location>
</feature>
<evidence type="ECO:0000256" key="8">
    <source>
        <dbReference type="ARBA" id="ARBA00023242"/>
    </source>
</evidence>
<evidence type="ECO:0000256" key="7">
    <source>
        <dbReference type="ARBA" id="ARBA00022990"/>
    </source>
</evidence>
<dbReference type="InterPro" id="IPR000156">
    <property type="entry name" value="Ran_bind_dom"/>
</dbReference>
<feature type="compositionally biased region" description="Low complexity" evidence="12">
    <location>
        <begin position="153"/>
        <end position="166"/>
    </location>
</feature>
<evidence type="ECO:0000313" key="14">
    <source>
        <dbReference type="Proteomes" id="UP000186698"/>
    </source>
</evidence>
<dbReference type="AGR" id="Xenbase:XB-GENE-17333206"/>
<keyword evidence="4" id="KW-0963">Cytoplasm</keyword>
<dbReference type="FunFam" id="2.30.29.30:FF:000106">
    <property type="entry name" value="ran-binding protein 3 isoform X2"/>
    <property type="match status" value="1"/>
</dbReference>
<keyword evidence="3" id="KW-0813">Transport</keyword>
<evidence type="ECO:0000256" key="11">
    <source>
        <dbReference type="ARBA" id="ARBA00072605"/>
    </source>
</evidence>
<feature type="region of interest" description="Disordered" evidence="12">
    <location>
        <begin position="481"/>
        <end position="520"/>
    </location>
</feature>
<dbReference type="RefSeq" id="XP_018099118.1">
    <property type="nucleotide sequence ID" value="XM_018243629.2"/>
</dbReference>
<dbReference type="Proteomes" id="UP000186698">
    <property type="component" value="Chromosome 1S"/>
</dbReference>
<name>A0A1L8HNE0_XENLA</name>
<dbReference type="CTD" id="108706862"/>
<evidence type="ECO:0000256" key="5">
    <source>
        <dbReference type="ARBA" id="ARBA00022553"/>
    </source>
</evidence>
<feature type="compositionally biased region" description="Basic and acidic residues" evidence="12">
    <location>
        <begin position="1"/>
        <end position="10"/>
    </location>
</feature>
<evidence type="ECO:0000256" key="1">
    <source>
        <dbReference type="ARBA" id="ARBA00004123"/>
    </source>
</evidence>
<evidence type="ECO:0000256" key="2">
    <source>
        <dbReference type="ARBA" id="ARBA00004496"/>
    </source>
</evidence>
<keyword evidence="14" id="KW-1185">Reference proteome</keyword>
<dbReference type="Xenbase" id="XB-GENE-17333206">
    <property type="gene designation" value="ranbp3.S"/>
</dbReference>
<dbReference type="STRING" id="8355.A0A1L8HNE0"/>
<protein>
    <recommendedName>
        <fullName evidence="11">Ran-binding protein 3</fullName>
    </recommendedName>
</protein>
<dbReference type="InterPro" id="IPR045255">
    <property type="entry name" value="RanBP1-like"/>
</dbReference>
<dbReference type="GO" id="GO:0005634">
    <property type="term" value="C:nucleus"/>
    <property type="evidence" value="ECO:0007669"/>
    <property type="project" value="UniProtKB-SubCell"/>
</dbReference>
<feature type="compositionally biased region" description="Polar residues" evidence="12">
    <location>
        <begin position="134"/>
        <end position="152"/>
    </location>
</feature>
<feature type="compositionally biased region" description="Low complexity" evidence="12">
    <location>
        <begin position="56"/>
        <end position="66"/>
    </location>
</feature>
<evidence type="ECO:0000256" key="10">
    <source>
        <dbReference type="ARBA" id="ARBA00065474"/>
    </source>
</evidence>
<dbReference type="SMART" id="SM00160">
    <property type="entry name" value="RanBD"/>
    <property type="match status" value="1"/>
</dbReference>
<evidence type="ECO:0000256" key="12">
    <source>
        <dbReference type="SAM" id="MobiDB-lite"/>
    </source>
</evidence>